<gene>
    <name evidence="1" type="ORF">RPERSI_LOCUS33915</name>
</gene>
<keyword evidence="2" id="KW-1185">Reference proteome</keyword>
<comment type="caution">
    <text evidence="1">The sequence shown here is derived from an EMBL/GenBank/DDBJ whole genome shotgun (WGS) entry which is preliminary data.</text>
</comment>
<proteinExistence type="predicted"/>
<reference evidence="1" key="1">
    <citation type="submission" date="2021-06" db="EMBL/GenBank/DDBJ databases">
        <authorList>
            <person name="Kallberg Y."/>
            <person name="Tangrot J."/>
            <person name="Rosling A."/>
        </authorList>
    </citation>
    <scope>NUCLEOTIDE SEQUENCE</scope>
    <source>
        <strain evidence="1">MA461A</strain>
    </source>
</reference>
<dbReference type="EMBL" id="CAJVQC010149170">
    <property type="protein sequence ID" value="CAG8845985.1"/>
    <property type="molecule type" value="Genomic_DNA"/>
</dbReference>
<feature type="non-terminal residue" evidence="1">
    <location>
        <position position="90"/>
    </location>
</feature>
<name>A0ACA9SRB5_9GLOM</name>
<sequence>IKEAYELLKPELSIDYKVNFGVSETEIKEFLDEEEALISESQSDKRGEFNNLSYYLDQWKEIERDNLKYGSLQTRVPEKNLEEIKKIYQA</sequence>
<organism evidence="1 2">
    <name type="scientific">Racocetra persica</name>
    <dbReference type="NCBI Taxonomy" id="160502"/>
    <lineage>
        <taxon>Eukaryota</taxon>
        <taxon>Fungi</taxon>
        <taxon>Fungi incertae sedis</taxon>
        <taxon>Mucoromycota</taxon>
        <taxon>Glomeromycotina</taxon>
        <taxon>Glomeromycetes</taxon>
        <taxon>Diversisporales</taxon>
        <taxon>Gigasporaceae</taxon>
        <taxon>Racocetra</taxon>
    </lineage>
</organism>
<evidence type="ECO:0000313" key="2">
    <source>
        <dbReference type="Proteomes" id="UP000789920"/>
    </source>
</evidence>
<accession>A0ACA9SRB5</accession>
<protein>
    <submittedName>
        <fullName evidence="1">761_t:CDS:1</fullName>
    </submittedName>
</protein>
<evidence type="ECO:0000313" key="1">
    <source>
        <dbReference type="EMBL" id="CAG8845985.1"/>
    </source>
</evidence>
<dbReference type="Proteomes" id="UP000789920">
    <property type="component" value="Unassembled WGS sequence"/>
</dbReference>
<feature type="non-terminal residue" evidence="1">
    <location>
        <position position="1"/>
    </location>
</feature>